<evidence type="ECO:0000256" key="4">
    <source>
        <dbReference type="ARBA" id="ARBA00022692"/>
    </source>
</evidence>
<reference evidence="9 10" key="1">
    <citation type="submission" date="2016-03" db="EMBL/GenBank/DDBJ databases">
        <authorList>
            <person name="Cho S.-Y."/>
            <person name="Lim S."/>
            <person name="Kim H."/>
            <person name="Soh E.H."/>
            <person name="Moon J.S."/>
        </authorList>
    </citation>
    <scope>NUCLEOTIDE SEQUENCE [LARGE SCALE GENOMIC DNA]</scope>
    <source>
        <strain evidence="9 10">KCTC 3810</strain>
    </source>
</reference>
<keyword evidence="6 7" id="KW-0472">Membrane</keyword>
<dbReference type="InterPro" id="IPR036259">
    <property type="entry name" value="MFS_trans_sf"/>
</dbReference>
<evidence type="ECO:0000313" key="10">
    <source>
        <dbReference type="Proteomes" id="UP000078447"/>
    </source>
</evidence>
<evidence type="ECO:0000256" key="3">
    <source>
        <dbReference type="ARBA" id="ARBA00022475"/>
    </source>
</evidence>
<dbReference type="PANTHER" id="PTHR43266:SF2">
    <property type="entry name" value="MAJOR FACILITATOR SUPERFAMILY (MFS) PROFILE DOMAIN-CONTAINING PROTEIN"/>
    <property type="match status" value="1"/>
</dbReference>
<feature type="transmembrane region" description="Helical" evidence="7">
    <location>
        <begin position="374"/>
        <end position="393"/>
    </location>
</feature>
<keyword evidence="5 7" id="KW-1133">Transmembrane helix</keyword>
<dbReference type="EMBL" id="LVVL01000001">
    <property type="protein sequence ID" value="OAN15603.1"/>
    <property type="molecule type" value="Genomic_DNA"/>
</dbReference>
<keyword evidence="10" id="KW-1185">Reference proteome</keyword>
<organism evidence="9 10">
    <name type="scientific">Exiguobacterium undae</name>
    <dbReference type="NCBI Taxonomy" id="169177"/>
    <lineage>
        <taxon>Bacteria</taxon>
        <taxon>Bacillati</taxon>
        <taxon>Bacillota</taxon>
        <taxon>Bacilli</taxon>
        <taxon>Bacillales</taxon>
        <taxon>Bacillales Family XII. Incertae Sedis</taxon>
        <taxon>Exiguobacterium</taxon>
    </lineage>
</organism>
<feature type="transmembrane region" description="Helical" evidence="7">
    <location>
        <begin position="281"/>
        <end position="299"/>
    </location>
</feature>
<name>A0ABX2VBJ2_9BACL</name>
<feature type="transmembrane region" description="Helical" evidence="7">
    <location>
        <begin position="163"/>
        <end position="181"/>
    </location>
</feature>
<dbReference type="PROSITE" id="PS50850">
    <property type="entry name" value="MFS"/>
    <property type="match status" value="1"/>
</dbReference>
<evidence type="ECO:0000313" key="9">
    <source>
        <dbReference type="EMBL" id="OAN15603.1"/>
    </source>
</evidence>
<dbReference type="InterPro" id="IPR020846">
    <property type="entry name" value="MFS_dom"/>
</dbReference>
<keyword evidence="3" id="KW-1003">Cell membrane</keyword>
<keyword evidence="2" id="KW-0813">Transport</keyword>
<dbReference type="InterPro" id="IPR011701">
    <property type="entry name" value="MFS"/>
</dbReference>
<feature type="domain" description="Major facilitator superfamily (MFS) profile" evidence="8">
    <location>
        <begin position="1"/>
        <end position="397"/>
    </location>
</feature>
<feature type="transmembrane region" description="Helical" evidence="7">
    <location>
        <begin position="12"/>
        <end position="35"/>
    </location>
</feature>
<evidence type="ECO:0000256" key="6">
    <source>
        <dbReference type="ARBA" id="ARBA00023136"/>
    </source>
</evidence>
<feature type="transmembrane region" description="Helical" evidence="7">
    <location>
        <begin position="342"/>
        <end position="368"/>
    </location>
</feature>
<evidence type="ECO:0000256" key="5">
    <source>
        <dbReference type="ARBA" id="ARBA00022989"/>
    </source>
</evidence>
<evidence type="ECO:0000259" key="8">
    <source>
        <dbReference type="PROSITE" id="PS50850"/>
    </source>
</evidence>
<dbReference type="Proteomes" id="UP000078447">
    <property type="component" value="Unassembled WGS sequence"/>
</dbReference>
<proteinExistence type="predicted"/>
<evidence type="ECO:0000256" key="7">
    <source>
        <dbReference type="SAM" id="Phobius"/>
    </source>
</evidence>
<dbReference type="CDD" id="cd06173">
    <property type="entry name" value="MFS_MefA_like"/>
    <property type="match status" value="1"/>
</dbReference>
<dbReference type="PANTHER" id="PTHR43266">
    <property type="entry name" value="MACROLIDE-EFFLUX PROTEIN"/>
    <property type="match status" value="1"/>
</dbReference>
<feature type="transmembrane region" description="Helical" evidence="7">
    <location>
        <begin position="217"/>
        <end position="234"/>
    </location>
</feature>
<dbReference type="Pfam" id="PF07690">
    <property type="entry name" value="MFS_1"/>
    <property type="match status" value="1"/>
</dbReference>
<accession>A0ABX2VBJ2</accession>
<dbReference type="RefSeq" id="WP_028106425.1">
    <property type="nucleotide sequence ID" value="NZ_LVVL01000001.1"/>
</dbReference>
<protein>
    <submittedName>
        <fullName evidence="9">Permease</fullName>
    </submittedName>
</protein>
<keyword evidence="4 7" id="KW-0812">Transmembrane</keyword>
<evidence type="ECO:0000256" key="1">
    <source>
        <dbReference type="ARBA" id="ARBA00004651"/>
    </source>
</evidence>
<comment type="caution">
    <text evidence="9">The sequence shown here is derived from an EMBL/GenBank/DDBJ whole genome shotgun (WGS) entry which is preliminary data.</text>
</comment>
<gene>
    <name evidence="9" type="ORF">A3783_06605</name>
</gene>
<dbReference type="SUPFAM" id="SSF103473">
    <property type="entry name" value="MFS general substrate transporter"/>
    <property type="match status" value="1"/>
</dbReference>
<sequence length="412" mass="45446">MDFKTWKHPALLLTSVGISNLGAWVYFIALNLIVLDRTNSVFAVSVLYMLVPIAALLTSFWSGSLIDRVDKRNMMVLLDVARAVLIAILPFIDSLFVLYALVFLINMGISLFESASLIYMTKLVSHNNRQRFNALKNFIQSCGFILGPTIAGLLFLIGSPAFAIYMNAGALALSALILFFLPDLEKRTTFAEAERLSLRMIADDWKETLRFTHKHRYITLVYGLFCVMTIFMSGLDSLEASFATRVLAFSESTYGFLVSIAGVGIIAGSVINATCTKWLSLRFLIGFGAVTTPIGYLLFATADSFFVAAVGFFLLTFALSFANTGFLSFYQNNVPVSIMGRFSGVLNVAESVFVIGLTLSIGMLAEVFSIRSTYIVFSLGFLLIGLITLPIVLNRTKRTLYTLTVEEEPKVS</sequence>
<feature type="transmembrane region" description="Helical" evidence="7">
    <location>
        <begin position="41"/>
        <end position="62"/>
    </location>
</feature>
<comment type="subcellular location">
    <subcellularLocation>
        <location evidence="1">Cell membrane</location>
        <topology evidence="1">Multi-pass membrane protein</topology>
    </subcellularLocation>
</comment>
<dbReference type="Gene3D" id="1.20.1250.20">
    <property type="entry name" value="MFS general substrate transporter like domains"/>
    <property type="match status" value="1"/>
</dbReference>
<evidence type="ECO:0000256" key="2">
    <source>
        <dbReference type="ARBA" id="ARBA00022448"/>
    </source>
</evidence>
<feature type="transmembrane region" description="Helical" evidence="7">
    <location>
        <begin position="138"/>
        <end position="157"/>
    </location>
</feature>
<feature type="transmembrane region" description="Helical" evidence="7">
    <location>
        <begin position="305"/>
        <end position="330"/>
    </location>
</feature>
<feature type="transmembrane region" description="Helical" evidence="7">
    <location>
        <begin position="254"/>
        <end position="274"/>
    </location>
</feature>